<evidence type="ECO:0000313" key="5">
    <source>
        <dbReference type="Proteomes" id="UP000013232"/>
    </source>
</evidence>
<keyword evidence="5" id="KW-1185">Reference proteome</keyword>
<dbReference type="Pfam" id="PF04773">
    <property type="entry name" value="FecR"/>
    <property type="match status" value="1"/>
</dbReference>
<feature type="domain" description="FecR N-terminal" evidence="3">
    <location>
        <begin position="12"/>
        <end position="51"/>
    </location>
</feature>
<dbReference type="InterPro" id="IPR032623">
    <property type="entry name" value="FecR_N"/>
</dbReference>
<dbReference type="RefSeq" id="WP_004339038.1">
    <property type="nucleotide sequence ID" value="NZ_AMXE01000043.1"/>
</dbReference>
<evidence type="ECO:0000313" key="4">
    <source>
        <dbReference type="EMBL" id="ENO87096.1"/>
    </source>
</evidence>
<keyword evidence="1" id="KW-1133">Transmembrane helix</keyword>
<keyword evidence="1" id="KW-0812">Transmembrane</keyword>
<dbReference type="GO" id="GO:0016989">
    <property type="term" value="F:sigma factor antagonist activity"/>
    <property type="evidence" value="ECO:0007669"/>
    <property type="project" value="TreeGrafter"/>
</dbReference>
<feature type="domain" description="FecR protein" evidence="2">
    <location>
        <begin position="110"/>
        <end position="200"/>
    </location>
</feature>
<dbReference type="InterPro" id="IPR006860">
    <property type="entry name" value="FecR"/>
</dbReference>
<proteinExistence type="predicted"/>
<feature type="transmembrane region" description="Helical" evidence="1">
    <location>
        <begin position="77"/>
        <end position="99"/>
    </location>
</feature>
<dbReference type="PIRSF" id="PIRSF018266">
    <property type="entry name" value="FecR"/>
    <property type="match status" value="1"/>
</dbReference>
<evidence type="ECO:0000256" key="1">
    <source>
        <dbReference type="SAM" id="Phobius"/>
    </source>
</evidence>
<dbReference type="eggNOG" id="COG3712">
    <property type="taxonomic scope" value="Bacteria"/>
</dbReference>
<evidence type="ECO:0000259" key="2">
    <source>
        <dbReference type="Pfam" id="PF04773"/>
    </source>
</evidence>
<dbReference type="PANTHER" id="PTHR30273:SF2">
    <property type="entry name" value="PROTEIN FECR"/>
    <property type="match status" value="1"/>
</dbReference>
<comment type="caution">
    <text evidence="4">The sequence shown here is derived from an EMBL/GenBank/DDBJ whole genome shotgun (WGS) entry which is preliminary data.</text>
</comment>
<dbReference type="STRING" id="1123367.GCA_000621305_00308"/>
<dbReference type="InterPro" id="IPR012373">
    <property type="entry name" value="Ferrdict_sens_TM"/>
</dbReference>
<dbReference type="Proteomes" id="UP000013232">
    <property type="component" value="Unassembled WGS sequence"/>
</dbReference>
<dbReference type="OrthoDB" id="1100567at2"/>
<gene>
    <name evidence="4" type="ORF">C666_11785</name>
</gene>
<sequence>MKATTAEIRAAEEAAQWLLRLQSGEADAAALQQWRTADPQHERAWQRAERLIHSLGLARGSSAAEALRQADHAGRRAFTRLLTALLVATPAALLTWRLAPPLPSLYADQRTATGERRQLALPDGGQLWLDSGSAADIRYADGLRAIVLHRGALQIHTAQDPAGRPFFVHTPYGTAQALGTRFSVRLHDNRATVAVSAGAVALRSTGSGATQRLEAGQQADMDAGRIAPPTAYLSTQDGWAEGVLYAEKTPLPEFVAELARYRPGILRCDPQLAGLTVSGAFQLNDTDAALYALAATLPLRIETRSRYWVTLVPR</sequence>
<accession>N6XZ34</accession>
<protein>
    <submittedName>
        <fullName evidence="4">FecR</fullName>
    </submittedName>
</protein>
<dbReference type="EMBL" id="AMXE01000043">
    <property type="protein sequence ID" value="ENO87096.1"/>
    <property type="molecule type" value="Genomic_DNA"/>
</dbReference>
<dbReference type="AlphaFoldDB" id="N6XZ34"/>
<organism evidence="4 5">
    <name type="scientific">Thauera linaloolentis (strain DSM 12138 / JCM 21573 / CCUG 41526 / CIP 105981 / IAM 15112 / NBRC 102519 / 47Lol)</name>
    <dbReference type="NCBI Taxonomy" id="1123367"/>
    <lineage>
        <taxon>Bacteria</taxon>
        <taxon>Pseudomonadati</taxon>
        <taxon>Pseudomonadota</taxon>
        <taxon>Betaproteobacteria</taxon>
        <taxon>Rhodocyclales</taxon>
        <taxon>Zoogloeaceae</taxon>
        <taxon>Thauera</taxon>
    </lineage>
</organism>
<reference evidence="4 5" key="1">
    <citation type="submission" date="2012-09" db="EMBL/GenBank/DDBJ databases">
        <title>Draft Genome Sequences of 6 Strains from Genus Thauera.</title>
        <authorList>
            <person name="Liu B."/>
            <person name="Shapleigh J.P."/>
            <person name="Frostegard A.H."/>
        </authorList>
    </citation>
    <scope>NUCLEOTIDE SEQUENCE [LARGE SCALE GENOMIC DNA]</scope>
    <source>
        <strain evidence="5">47Lol / DSM 12138</strain>
    </source>
</reference>
<dbReference type="Gene3D" id="2.60.120.1440">
    <property type="match status" value="1"/>
</dbReference>
<keyword evidence="1" id="KW-0472">Membrane</keyword>
<evidence type="ECO:0000259" key="3">
    <source>
        <dbReference type="Pfam" id="PF16220"/>
    </source>
</evidence>
<name>N6XZ34_THAL4</name>
<dbReference type="Pfam" id="PF16220">
    <property type="entry name" value="DUF4880"/>
    <property type="match status" value="1"/>
</dbReference>
<dbReference type="PANTHER" id="PTHR30273">
    <property type="entry name" value="PERIPLASMIC SIGNAL SENSOR AND SIGMA FACTOR ACTIVATOR FECR-RELATED"/>
    <property type="match status" value="1"/>
</dbReference>